<name>A0A239I235_9BACT</name>
<evidence type="ECO:0000313" key="2">
    <source>
        <dbReference type="EMBL" id="SNS86424.1"/>
    </source>
</evidence>
<feature type="region of interest" description="Disordered" evidence="1">
    <location>
        <begin position="44"/>
        <end position="77"/>
    </location>
</feature>
<organism evidence="2 3">
    <name type="scientific">Pontibacter ummariensis</name>
    <dbReference type="NCBI Taxonomy" id="1610492"/>
    <lineage>
        <taxon>Bacteria</taxon>
        <taxon>Pseudomonadati</taxon>
        <taxon>Bacteroidota</taxon>
        <taxon>Cytophagia</taxon>
        <taxon>Cytophagales</taxon>
        <taxon>Hymenobacteraceae</taxon>
        <taxon>Pontibacter</taxon>
    </lineage>
</organism>
<dbReference type="AlphaFoldDB" id="A0A239I235"/>
<dbReference type="Proteomes" id="UP000198432">
    <property type="component" value="Unassembled WGS sequence"/>
</dbReference>
<proteinExistence type="predicted"/>
<protein>
    <recommendedName>
        <fullName evidence="4">Transposase IS200 like</fullName>
    </recommendedName>
</protein>
<evidence type="ECO:0008006" key="4">
    <source>
        <dbReference type="Google" id="ProtNLM"/>
    </source>
</evidence>
<gene>
    <name evidence="2" type="ORF">SAMN06296052_11542</name>
</gene>
<sequence length="77" mass="8768">MAIYAWCIMLPHVHFIFRTRDNNPSVLLKELKCILLNSCRIPQRSTCNGKSAEVETHPRPSKEGNSTIRNYSPLGRG</sequence>
<keyword evidence="3" id="KW-1185">Reference proteome</keyword>
<evidence type="ECO:0000313" key="3">
    <source>
        <dbReference type="Proteomes" id="UP000198432"/>
    </source>
</evidence>
<dbReference type="EMBL" id="FZOQ01000015">
    <property type="protein sequence ID" value="SNS86424.1"/>
    <property type="molecule type" value="Genomic_DNA"/>
</dbReference>
<reference evidence="3" key="1">
    <citation type="submission" date="2017-06" db="EMBL/GenBank/DDBJ databases">
        <authorList>
            <person name="Varghese N."/>
            <person name="Submissions S."/>
        </authorList>
    </citation>
    <scope>NUCLEOTIDE SEQUENCE [LARGE SCALE GENOMIC DNA]</scope>
    <source>
        <strain evidence="3">NKM1</strain>
    </source>
</reference>
<feature type="compositionally biased region" description="Basic and acidic residues" evidence="1">
    <location>
        <begin position="52"/>
        <end position="62"/>
    </location>
</feature>
<evidence type="ECO:0000256" key="1">
    <source>
        <dbReference type="SAM" id="MobiDB-lite"/>
    </source>
</evidence>
<accession>A0A239I235</accession>